<dbReference type="Gene3D" id="3.40.50.410">
    <property type="entry name" value="von Willebrand factor, type A domain"/>
    <property type="match status" value="1"/>
</dbReference>
<evidence type="ECO:0000313" key="3">
    <source>
        <dbReference type="Proteomes" id="UP000320496"/>
    </source>
</evidence>
<dbReference type="AlphaFoldDB" id="A0A517ZGB5"/>
<gene>
    <name evidence="2" type="ORF">Mal4_58950</name>
</gene>
<evidence type="ECO:0000313" key="2">
    <source>
        <dbReference type="EMBL" id="QDU41527.1"/>
    </source>
</evidence>
<dbReference type="PANTHER" id="PTHR33608">
    <property type="entry name" value="BLL2464 PROTEIN"/>
    <property type="match status" value="1"/>
</dbReference>
<evidence type="ECO:0000259" key="1">
    <source>
        <dbReference type="Pfam" id="PF01882"/>
    </source>
</evidence>
<keyword evidence="3" id="KW-1185">Reference proteome</keyword>
<organism evidence="2 3">
    <name type="scientific">Maioricimonas rarisocia</name>
    <dbReference type="NCBI Taxonomy" id="2528026"/>
    <lineage>
        <taxon>Bacteria</taxon>
        <taxon>Pseudomonadati</taxon>
        <taxon>Planctomycetota</taxon>
        <taxon>Planctomycetia</taxon>
        <taxon>Planctomycetales</taxon>
        <taxon>Planctomycetaceae</taxon>
        <taxon>Maioricimonas</taxon>
    </lineage>
</organism>
<dbReference type="Proteomes" id="UP000320496">
    <property type="component" value="Chromosome"/>
</dbReference>
<dbReference type="CDD" id="cd00198">
    <property type="entry name" value="vWFA"/>
    <property type="match status" value="1"/>
</dbReference>
<name>A0A517ZGB5_9PLAN</name>
<dbReference type="Pfam" id="PF01882">
    <property type="entry name" value="DUF58"/>
    <property type="match status" value="1"/>
</dbReference>
<reference evidence="2 3" key="1">
    <citation type="submission" date="2019-02" db="EMBL/GenBank/DDBJ databases">
        <title>Deep-cultivation of Planctomycetes and their phenomic and genomic characterization uncovers novel biology.</title>
        <authorList>
            <person name="Wiegand S."/>
            <person name="Jogler M."/>
            <person name="Boedeker C."/>
            <person name="Pinto D."/>
            <person name="Vollmers J."/>
            <person name="Rivas-Marin E."/>
            <person name="Kohn T."/>
            <person name="Peeters S.H."/>
            <person name="Heuer A."/>
            <person name="Rast P."/>
            <person name="Oberbeckmann S."/>
            <person name="Bunk B."/>
            <person name="Jeske O."/>
            <person name="Meyerdierks A."/>
            <person name="Storesund J.E."/>
            <person name="Kallscheuer N."/>
            <person name="Luecker S."/>
            <person name="Lage O.M."/>
            <person name="Pohl T."/>
            <person name="Merkel B.J."/>
            <person name="Hornburger P."/>
            <person name="Mueller R.-W."/>
            <person name="Bruemmer F."/>
            <person name="Labrenz M."/>
            <person name="Spormann A.M."/>
            <person name="Op den Camp H."/>
            <person name="Overmann J."/>
            <person name="Amann R."/>
            <person name="Jetten M.S.M."/>
            <person name="Mascher T."/>
            <person name="Medema M.H."/>
            <person name="Devos D.P."/>
            <person name="Kaster A.-K."/>
            <person name="Ovreas L."/>
            <person name="Rohde M."/>
            <person name="Galperin M.Y."/>
            <person name="Jogler C."/>
        </authorList>
    </citation>
    <scope>NUCLEOTIDE SEQUENCE [LARGE SCALE GENOMIC DNA]</scope>
    <source>
        <strain evidence="2 3">Mal4</strain>
    </source>
</reference>
<dbReference type="EMBL" id="CP036275">
    <property type="protein sequence ID" value="QDU41527.1"/>
    <property type="molecule type" value="Genomic_DNA"/>
</dbReference>
<dbReference type="PANTHER" id="PTHR33608:SF7">
    <property type="entry name" value="DUF58 DOMAIN-CONTAINING PROTEIN"/>
    <property type="match status" value="1"/>
</dbReference>
<accession>A0A517ZGB5</accession>
<dbReference type="SUPFAM" id="SSF53300">
    <property type="entry name" value="vWA-like"/>
    <property type="match status" value="1"/>
</dbReference>
<sequence length="311" mass="35862">MAGSGAATWIDPVALMQIRSLELRAKAVVEGFFSGLHRSPYHGFSVEFTEYRQYVPGDDPRYLDWRLYARSDRYYVKRFEDETNLRVQLLLDTSRSMQYGSLPHTKADYARTLSATLGYFLNTQRDAVGLMTFDDRIEEMIPPRYRPGHMRRIMLALEQASEGTATDLVAPLDQIAGQLRKRGMLVLISDLLAPVDELETRLGYFRVRGHEVVLFHLLDPAEATLDFEQPALFVDAESGRELYVDPKAARARYLERLEKHLQAVQTSCDRLGVDLYRLRTDTPLENALGDFLRSRQRMIASQRAQRVRQRR</sequence>
<proteinExistence type="predicted"/>
<dbReference type="RefSeq" id="WP_197443935.1">
    <property type="nucleotide sequence ID" value="NZ_CP036275.1"/>
</dbReference>
<dbReference type="InterPro" id="IPR002881">
    <property type="entry name" value="DUF58"/>
</dbReference>
<protein>
    <recommendedName>
        <fullName evidence="1">DUF58 domain-containing protein</fullName>
    </recommendedName>
</protein>
<dbReference type="KEGG" id="mri:Mal4_58950"/>
<dbReference type="InterPro" id="IPR036465">
    <property type="entry name" value="vWFA_dom_sf"/>
</dbReference>
<feature type="domain" description="DUF58" evidence="1">
    <location>
        <begin position="50"/>
        <end position="260"/>
    </location>
</feature>